<feature type="compositionally biased region" description="Polar residues" evidence="7">
    <location>
        <begin position="1078"/>
        <end position="1092"/>
    </location>
</feature>
<dbReference type="Gene3D" id="1.20.920.10">
    <property type="entry name" value="Bromodomain-like"/>
    <property type="match status" value="1"/>
</dbReference>
<organism evidence="11 12">
    <name type="scientific">Cavenderia fasciculata</name>
    <name type="common">Slime mold</name>
    <name type="synonym">Dictyostelium fasciculatum</name>
    <dbReference type="NCBI Taxonomy" id="261658"/>
    <lineage>
        <taxon>Eukaryota</taxon>
        <taxon>Amoebozoa</taxon>
        <taxon>Evosea</taxon>
        <taxon>Eumycetozoa</taxon>
        <taxon>Dictyostelia</taxon>
        <taxon>Acytosteliales</taxon>
        <taxon>Cavenderiaceae</taxon>
        <taxon>Cavenderia</taxon>
    </lineage>
</organism>
<evidence type="ECO:0000256" key="4">
    <source>
        <dbReference type="ARBA" id="ARBA00023117"/>
    </source>
</evidence>
<evidence type="ECO:0000256" key="7">
    <source>
        <dbReference type="SAM" id="MobiDB-lite"/>
    </source>
</evidence>
<sequence>MSPSLASFDDNSSSVSIEDLSIAQKKDNVLHNLINALKVLKSKGVSEYNEQYQSLLQLIQLYSSNKISIKGTDIAYSIGNGVVESETVTAASAAAAVAAAQPKVVSTISEVVEEDIDMNDTQTTSTTSTTTSTSGGDVDMMTNEDDEEQTTTNKLDEELRLKANQIPIFKAQLEAFKYLSRNLPIPSNTLSKISNLLEYEPKEEFDDLKFYSKGSIKTDNLNQPNPDIPETYKGLYEAVQSIHEREERIASKIQYRIEELKDLPSTIQPELKTRSLIEMKQLKVCFKKNIFKEIVYVLNVQKKVRNDILSELNEDIFINSVDNIDIFVKPIPRETFKSGEMMYEGSTSQQNVESIFTVNRKKFLSAVLNHHKEFSEFHSKKEKQTKNALKLIHRFHLEKERREQERLRKERIRLLKLQDTEGYRDLLAKTKNDRLEMLMSQTDSLLSKIDFLVQKEKVEQEERAEKEREEREEKEKLDLIANANTPPSSNNQVDGSSTEEKKDGVATEGGDKTQWFNAPFTGGSSAKQPKSHISVNEEESLIIINRLHQVLRYFLLRRLKKDVESQLPEKKERVIKCNLSAMQIVMYRSIAEYGQLPIDPTSEMFKKSKTGMRGFNNTLKQMQKICNHPYLFLSEWDINEDLIRASGKFDMMDQILLKMKASGHRVLIFTQMTEVINLMGEYFSLKEWDYLRLDGSTKPEERSRLVVEWNRKDSPFFIFVLSTHAGGLGMNLQTADTVIIFDSDWNPQMDLQAQDRCHRVGQVNRVNVFRLISANSIEEKILERATDKLEIDAKIIQAGMFNTHSNDQERRAKLEEFLHGFPANTAEEATTDLEEINRLIARDDEELIQFQAIDKEAARIETLKNKGVKKQHKSRLIIESELPEWLMRSPVAEDKEPLGARKRTTLNNLPMDDLTEIQWERMMELGMSLPEFKEYLANKKKKRVDLKKGSSAKKSTPKRKRKDSESDSEEEDDGYYSDSLLMSDSEDITVTPTNDQEMDQDGEEKEKEKTSTTSTATTPAHTPGKRGRPPKRASSAAITSPPEKKKPAAVTKRQRNAGAADTTTTEDEEETNGVASDVSVSNDDQPMSPTQSSRRKRLSFTPKTLASPVAAASDDATPENGTPYKPRRASTRGSASVKKESQQQQPNGDAHDATNNNNTTESSSSAEKPNDEIFQGIIEKIKRIKEKTRKVSELFWDLPSRSDYPDYFKVIKNPISMNEISQGSYKTPELFVSDWKLMFNNALTYNDPDSQVYRDAITLYDILATEVKSHFESVIIPPLSKV</sequence>
<evidence type="ECO:0000259" key="9">
    <source>
        <dbReference type="PROSITE" id="PS51194"/>
    </source>
</evidence>
<dbReference type="GO" id="GO:0006355">
    <property type="term" value="P:regulation of DNA-templated transcription"/>
    <property type="evidence" value="ECO:0007669"/>
    <property type="project" value="InterPro"/>
</dbReference>
<keyword evidence="5" id="KW-0539">Nucleus</keyword>
<dbReference type="SMART" id="SM01314">
    <property type="entry name" value="SnAC"/>
    <property type="match status" value="1"/>
</dbReference>
<feature type="compositionally biased region" description="Low complexity" evidence="7">
    <location>
        <begin position="1154"/>
        <end position="1167"/>
    </location>
</feature>
<dbReference type="PRINTS" id="PR00503">
    <property type="entry name" value="BROMODOMAIN"/>
</dbReference>
<dbReference type="CDD" id="cd04369">
    <property type="entry name" value="Bromodomain"/>
    <property type="match status" value="1"/>
</dbReference>
<feature type="domain" description="Bromo" evidence="8">
    <location>
        <begin position="1187"/>
        <end position="1253"/>
    </location>
</feature>
<dbReference type="CDD" id="cd18793">
    <property type="entry name" value="SF2_C_SNF"/>
    <property type="match status" value="1"/>
</dbReference>
<dbReference type="SUPFAM" id="SSF52540">
    <property type="entry name" value="P-loop containing nucleoside triphosphate hydrolases"/>
    <property type="match status" value="1"/>
</dbReference>
<dbReference type="PROSITE" id="PS51194">
    <property type="entry name" value="HELICASE_CTER"/>
    <property type="match status" value="1"/>
</dbReference>
<dbReference type="Pfam" id="PF08880">
    <property type="entry name" value="QLQ"/>
    <property type="match status" value="1"/>
</dbReference>
<protein>
    <submittedName>
        <fullName evidence="11">SNF2-related domain-containing protein</fullName>
    </submittedName>
</protein>
<dbReference type="PROSITE" id="PS51666">
    <property type="entry name" value="QLQ"/>
    <property type="match status" value="1"/>
</dbReference>
<feature type="compositionally biased region" description="Polar residues" evidence="7">
    <location>
        <begin position="482"/>
        <end position="496"/>
    </location>
</feature>
<evidence type="ECO:0000256" key="5">
    <source>
        <dbReference type="ARBA" id="ARBA00023242"/>
    </source>
</evidence>
<evidence type="ECO:0000259" key="8">
    <source>
        <dbReference type="PROSITE" id="PS50014"/>
    </source>
</evidence>
<keyword evidence="12" id="KW-1185">Reference proteome</keyword>
<dbReference type="InterPro" id="IPR049730">
    <property type="entry name" value="SNF2/RAD54-like_C"/>
</dbReference>
<dbReference type="Gene3D" id="1.20.5.170">
    <property type="match status" value="1"/>
</dbReference>
<keyword evidence="4 6" id="KW-0103">Bromodomain</keyword>
<feature type="region of interest" description="Disordered" evidence="7">
    <location>
        <begin position="118"/>
        <end position="152"/>
    </location>
</feature>
<dbReference type="InterPro" id="IPR029295">
    <property type="entry name" value="SnAC"/>
</dbReference>
<evidence type="ECO:0000256" key="3">
    <source>
        <dbReference type="ARBA" id="ARBA00023015"/>
    </source>
</evidence>
<proteinExistence type="predicted"/>
<feature type="domain" description="QLQ" evidence="10">
    <location>
        <begin position="160"/>
        <end position="195"/>
    </location>
</feature>
<dbReference type="InterPro" id="IPR001487">
    <property type="entry name" value="Bromodomain"/>
</dbReference>
<feature type="compositionally biased region" description="Low complexity" evidence="7">
    <location>
        <begin position="1011"/>
        <end position="1022"/>
    </location>
</feature>
<feature type="region of interest" description="Disordered" evidence="7">
    <location>
        <begin position="941"/>
        <end position="1172"/>
    </location>
</feature>
<dbReference type="InterPro" id="IPR001650">
    <property type="entry name" value="Helicase_C-like"/>
</dbReference>
<comment type="subcellular location">
    <subcellularLocation>
        <location evidence="1">Nucleus</location>
    </subcellularLocation>
</comment>
<dbReference type="OrthoDB" id="5857104at2759"/>
<feature type="compositionally biased region" description="Acidic residues" evidence="7">
    <location>
        <begin position="966"/>
        <end position="975"/>
    </location>
</feature>
<feature type="compositionally biased region" description="Basic and acidic residues" evidence="7">
    <location>
        <begin position="459"/>
        <end position="478"/>
    </location>
</feature>
<dbReference type="STRING" id="1054147.F4Q797"/>
<dbReference type="GO" id="GO:0042393">
    <property type="term" value="F:histone binding"/>
    <property type="evidence" value="ECO:0007669"/>
    <property type="project" value="InterPro"/>
</dbReference>
<dbReference type="InterPro" id="IPR027417">
    <property type="entry name" value="P-loop_NTPase"/>
</dbReference>
<dbReference type="OMA" id="CNLSAMQ"/>
<dbReference type="EMBL" id="GL883024">
    <property type="protein sequence ID" value="EGG16279.1"/>
    <property type="molecule type" value="Genomic_DNA"/>
</dbReference>
<dbReference type="InterPro" id="IPR000330">
    <property type="entry name" value="SNF2_N"/>
</dbReference>
<keyword evidence="3" id="KW-0804">Transcription</keyword>
<evidence type="ECO:0000256" key="1">
    <source>
        <dbReference type="ARBA" id="ARBA00004123"/>
    </source>
</evidence>
<accession>F4Q797</accession>
<evidence type="ECO:0000313" key="12">
    <source>
        <dbReference type="Proteomes" id="UP000007797"/>
    </source>
</evidence>
<dbReference type="Pfam" id="PF00439">
    <property type="entry name" value="Bromodomain"/>
    <property type="match status" value="1"/>
</dbReference>
<dbReference type="GO" id="GO:0016787">
    <property type="term" value="F:hydrolase activity"/>
    <property type="evidence" value="ECO:0007669"/>
    <property type="project" value="UniProtKB-KW"/>
</dbReference>
<dbReference type="SMART" id="SM00490">
    <property type="entry name" value="HELICc"/>
    <property type="match status" value="1"/>
</dbReference>
<evidence type="ECO:0000256" key="2">
    <source>
        <dbReference type="ARBA" id="ARBA00022801"/>
    </source>
</evidence>
<dbReference type="Proteomes" id="UP000007797">
    <property type="component" value="Unassembled WGS sequence"/>
</dbReference>
<dbReference type="InterPro" id="IPR014978">
    <property type="entry name" value="Gln-Leu-Gln_QLQ"/>
</dbReference>
<feature type="compositionally biased region" description="Basic and acidic residues" evidence="7">
    <location>
        <begin position="498"/>
        <end position="511"/>
    </location>
</feature>
<dbReference type="SMART" id="SM00297">
    <property type="entry name" value="BROMO"/>
    <property type="match status" value="1"/>
</dbReference>
<dbReference type="GO" id="GO:0005524">
    <property type="term" value="F:ATP binding"/>
    <property type="evidence" value="ECO:0007669"/>
    <property type="project" value="InterPro"/>
</dbReference>
<evidence type="ECO:0000313" key="11">
    <source>
        <dbReference type="EMBL" id="EGG16279.1"/>
    </source>
</evidence>
<keyword evidence="3" id="KW-0805">Transcription regulation</keyword>
<dbReference type="Gene3D" id="3.40.50.300">
    <property type="entry name" value="P-loop containing nucleotide triphosphate hydrolases"/>
    <property type="match status" value="1"/>
</dbReference>
<dbReference type="PROSITE" id="PS50014">
    <property type="entry name" value="BROMODOMAIN_2"/>
    <property type="match status" value="1"/>
</dbReference>
<evidence type="ECO:0000259" key="10">
    <source>
        <dbReference type="PROSITE" id="PS51666"/>
    </source>
</evidence>
<dbReference type="Pfam" id="PF00271">
    <property type="entry name" value="Helicase_C"/>
    <property type="match status" value="1"/>
</dbReference>
<dbReference type="PANTHER" id="PTHR10799">
    <property type="entry name" value="SNF2/RAD54 HELICASE FAMILY"/>
    <property type="match status" value="1"/>
</dbReference>
<feature type="compositionally biased region" description="Polar residues" evidence="7">
    <location>
        <begin position="522"/>
        <end position="531"/>
    </location>
</feature>
<dbReference type="InterPro" id="IPR036427">
    <property type="entry name" value="Bromodomain-like_sf"/>
</dbReference>
<evidence type="ECO:0000256" key="6">
    <source>
        <dbReference type="PROSITE-ProRule" id="PRU00035"/>
    </source>
</evidence>
<dbReference type="GeneID" id="14868351"/>
<reference evidence="12" key="1">
    <citation type="journal article" date="2011" name="Genome Res.">
        <title>Phylogeny-wide analysis of social amoeba genomes highlights ancient origins for complex intercellular communication.</title>
        <authorList>
            <person name="Heidel A.J."/>
            <person name="Lawal H.M."/>
            <person name="Felder M."/>
            <person name="Schilde C."/>
            <person name="Helps N.R."/>
            <person name="Tunggal B."/>
            <person name="Rivero F."/>
            <person name="John U."/>
            <person name="Schleicher M."/>
            <person name="Eichinger L."/>
            <person name="Platzer M."/>
            <person name="Noegel A.A."/>
            <person name="Schaap P."/>
            <person name="Gloeckner G."/>
        </authorList>
    </citation>
    <scope>NUCLEOTIDE SEQUENCE [LARGE SCALE GENOMIC DNA]</scope>
    <source>
        <strain evidence="12">SH3</strain>
    </source>
</reference>
<feature type="domain" description="Helicase C-terminal" evidence="9">
    <location>
        <begin position="651"/>
        <end position="811"/>
    </location>
</feature>
<gene>
    <name evidence="11" type="ORF">DFA_09309</name>
</gene>
<dbReference type="RefSeq" id="XP_004354663.1">
    <property type="nucleotide sequence ID" value="XM_004354611.1"/>
</dbReference>
<keyword evidence="2" id="KW-0378">Hydrolase</keyword>
<dbReference type="SUPFAM" id="SSF47370">
    <property type="entry name" value="Bromodomain"/>
    <property type="match status" value="1"/>
</dbReference>
<dbReference type="KEGG" id="dfa:DFA_09309"/>
<feature type="region of interest" description="Disordered" evidence="7">
    <location>
        <begin position="459"/>
        <end position="531"/>
    </location>
</feature>
<dbReference type="Pfam" id="PF00176">
    <property type="entry name" value="SNF2-rel_dom"/>
    <property type="match status" value="1"/>
</dbReference>
<dbReference type="GO" id="GO:0005634">
    <property type="term" value="C:nucleus"/>
    <property type="evidence" value="ECO:0007669"/>
    <property type="project" value="UniProtKB-SubCell"/>
</dbReference>
<name>F4Q797_CACFS</name>
<feature type="compositionally biased region" description="Low complexity" evidence="7">
    <location>
        <begin position="121"/>
        <end position="134"/>
    </location>
</feature>